<reference evidence="3" key="2">
    <citation type="submission" date="2020-05" db="UniProtKB">
        <authorList>
            <consortium name="EnsemblMetazoa"/>
        </authorList>
    </citation>
    <scope>IDENTIFICATION</scope>
</reference>
<proteinExistence type="predicted"/>
<dbReference type="VEuPathDB" id="VectorBase:ASIC013134"/>
<dbReference type="Proteomes" id="UP000030765">
    <property type="component" value="Unassembled WGS sequence"/>
</dbReference>
<keyword evidence="4" id="KW-1185">Reference proteome</keyword>
<sequence>MRPQATNPLTAAVGAYGNFRGRQRSILGGDDDARDGYDLQRLTSREAYQERTKPSGDAKPFGGR</sequence>
<accession>A0A084W4N1</accession>
<dbReference type="EMBL" id="ATLV01020352">
    <property type="status" value="NOT_ANNOTATED_CDS"/>
    <property type="molecule type" value="Genomic_DNA"/>
</dbReference>
<gene>
    <name evidence="2" type="ORF">ZHAS_00013134</name>
</gene>
<dbReference type="GO" id="GO:0016874">
    <property type="term" value="F:ligase activity"/>
    <property type="evidence" value="ECO:0007669"/>
    <property type="project" value="UniProtKB-KW"/>
</dbReference>
<evidence type="ECO:0000313" key="4">
    <source>
        <dbReference type="Proteomes" id="UP000030765"/>
    </source>
</evidence>
<organism evidence="2">
    <name type="scientific">Anopheles sinensis</name>
    <name type="common">Mosquito</name>
    <dbReference type="NCBI Taxonomy" id="74873"/>
    <lineage>
        <taxon>Eukaryota</taxon>
        <taxon>Metazoa</taxon>
        <taxon>Ecdysozoa</taxon>
        <taxon>Arthropoda</taxon>
        <taxon>Hexapoda</taxon>
        <taxon>Insecta</taxon>
        <taxon>Pterygota</taxon>
        <taxon>Neoptera</taxon>
        <taxon>Endopterygota</taxon>
        <taxon>Diptera</taxon>
        <taxon>Nematocera</taxon>
        <taxon>Culicoidea</taxon>
        <taxon>Culicidae</taxon>
        <taxon>Anophelinae</taxon>
        <taxon>Anopheles</taxon>
    </lineage>
</organism>
<reference evidence="2 4" key="1">
    <citation type="journal article" date="2014" name="BMC Genomics">
        <title>Genome sequence of Anopheles sinensis provides insight into genetics basis of mosquito competence for malaria parasites.</title>
        <authorList>
            <person name="Zhou D."/>
            <person name="Zhang D."/>
            <person name="Ding G."/>
            <person name="Shi L."/>
            <person name="Hou Q."/>
            <person name="Ye Y."/>
            <person name="Xu Y."/>
            <person name="Zhou H."/>
            <person name="Xiong C."/>
            <person name="Li S."/>
            <person name="Yu J."/>
            <person name="Hong S."/>
            <person name="Yu X."/>
            <person name="Zou P."/>
            <person name="Chen C."/>
            <person name="Chang X."/>
            <person name="Wang W."/>
            <person name="Lv Y."/>
            <person name="Sun Y."/>
            <person name="Ma L."/>
            <person name="Shen B."/>
            <person name="Zhu C."/>
        </authorList>
    </citation>
    <scope>NUCLEOTIDE SEQUENCE [LARGE SCALE GENOMIC DNA]</scope>
</reference>
<keyword evidence="2" id="KW-0436">Ligase</keyword>
<dbReference type="EnsemblMetazoa" id="ASIC013134-RA">
    <property type="protein sequence ID" value="ASIC013134-PA"/>
    <property type="gene ID" value="ASIC013134"/>
</dbReference>
<evidence type="ECO:0000256" key="1">
    <source>
        <dbReference type="SAM" id="MobiDB-lite"/>
    </source>
</evidence>
<feature type="compositionally biased region" description="Basic and acidic residues" evidence="1">
    <location>
        <begin position="42"/>
        <end position="56"/>
    </location>
</feature>
<evidence type="ECO:0000313" key="3">
    <source>
        <dbReference type="EnsemblMetazoa" id="ASIC013134-PA"/>
    </source>
</evidence>
<dbReference type="EMBL" id="KE525299">
    <property type="protein sequence ID" value="KFB45175.1"/>
    <property type="molecule type" value="Genomic_DNA"/>
</dbReference>
<evidence type="ECO:0000313" key="2">
    <source>
        <dbReference type="EMBL" id="KFB45175.1"/>
    </source>
</evidence>
<dbReference type="AlphaFoldDB" id="A0A084W4N1"/>
<protein>
    <submittedName>
        <fullName evidence="2 3">2'-5' RNA ligase</fullName>
    </submittedName>
</protein>
<name>A0A084W4N1_ANOSI</name>
<feature type="region of interest" description="Disordered" evidence="1">
    <location>
        <begin position="42"/>
        <end position="64"/>
    </location>
</feature>